<evidence type="ECO:0000256" key="5">
    <source>
        <dbReference type="PIRSR" id="PIRSR004762-1"/>
    </source>
</evidence>
<evidence type="ECO:0000256" key="2">
    <source>
        <dbReference type="ARBA" id="ARBA00022723"/>
    </source>
</evidence>
<sequence>MNDSIYGLNLNDINHKQQSKKKKIILDYLSTIEKDEALFDLAYKKRIEQTKNYVYIRCIIDISNKCKCRCTFCGNSALSSNLKRYSLNKQEILSSIKYAKSLGIDMIHLASGEYDDIDYEMIIDIVSQIKTNEMYCELAIGIIPDNYLKKLKNVGLDRIIIKFETSNKKIFENYKKCDRNLETIIDYISKIKKMGFLVGTGNIVGFNGQTVEDLANDLLLVDKLHVDMSSTSCLTPNSDLNLTSEKGDEYLTLKYLSLMRIVLEKSNLCIPTNSTLGRDGKIAALRFGANEISLNITPYTQQNKYSIYGGTKRFKANYQQTIEIINKSKMKLKTYKEMRDMGMVP</sequence>
<dbReference type="GO" id="GO:0046872">
    <property type="term" value="F:metal ion binding"/>
    <property type="evidence" value="ECO:0007669"/>
    <property type="project" value="UniProtKB-KW"/>
</dbReference>
<dbReference type="SFLD" id="SFLDS00029">
    <property type="entry name" value="Radical_SAM"/>
    <property type="match status" value="1"/>
</dbReference>
<proteinExistence type="predicted"/>
<dbReference type="Pfam" id="PF04055">
    <property type="entry name" value="Radical_SAM"/>
    <property type="match status" value="1"/>
</dbReference>
<dbReference type="KEGG" id="aarg:Aargi30884_17370"/>
<dbReference type="InterPro" id="IPR007197">
    <property type="entry name" value="rSAM"/>
</dbReference>
<gene>
    <name evidence="8" type="ORF">Aargi30884_17370</name>
</gene>
<feature type="binding site" evidence="5">
    <location>
        <position position="70"/>
    </location>
    <ligand>
        <name>[4Fe-4S] cluster</name>
        <dbReference type="ChEBI" id="CHEBI:49883"/>
        <note>4Fe-4S-S-AdoMet</note>
    </ligand>
</feature>
<keyword evidence="1 5" id="KW-0949">S-adenosyl-L-methionine</keyword>
<comment type="cofactor">
    <cofactor evidence="5">
        <name>[4Fe-4S] cluster</name>
        <dbReference type="ChEBI" id="CHEBI:49883"/>
    </cofactor>
    <text evidence="5">Binds 1 [4Fe-4S] cluster. The cluster is coordinated with 3 cysteines and an exchangeable S-adenosyl-L-methionine.</text>
</comment>
<dbReference type="SMART" id="SM00729">
    <property type="entry name" value="Elp3"/>
    <property type="match status" value="1"/>
</dbReference>
<evidence type="ECO:0000259" key="7">
    <source>
        <dbReference type="PROSITE" id="PS51918"/>
    </source>
</evidence>
<dbReference type="PANTHER" id="PTHR43726">
    <property type="entry name" value="3-METHYLORNITHINE SYNTHASE"/>
    <property type="match status" value="1"/>
</dbReference>
<dbReference type="InterPro" id="IPR034422">
    <property type="entry name" value="HydE/PylB-like"/>
</dbReference>
<feature type="binding site" evidence="5">
    <location>
        <position position="66"/>
    </location>
    <ligand>
        <name>[4Fe-4S] cluster</name>
        <dbReference type="ChEBI" id="CHEBI:49883"/>
        <note>4Fe-4S-S-AdoMet</note>
    </ligand>
</feature>
<keyword evidence="3 5" id="KW-0408">Iron</keyword>
<evidence type="ECO:0000313" key="9">
    <source>
        <dbReference type="Proteomes" id="UP000464754"/>
    </source>
</evidence>
<dbReference type="Gene3D" id="3.20.20.70">
    <property type="entry name" value="Aldolase class I"/>
    <property type="match status" value="1"/>
</dbReference>
<dbReference type="PANTHER" id="PTHR43726:SF1">
    <property type="entry name" value="BIOTIN SYNTHASE"/>
    <property type="match status" value="1"/>
</dbReference>
<accession>A0A6N4TK31</accession>
<keyword evidence="9" id="KW-1185">Reference proteome</keyword>
<keyword evidence="4 5" id="KW-0411">Iron-sulfur</keyword>
<dbReference type="EMBL" id="AP019695">
    <property type="protein sequence ID" value="BBK22834.1"/>
    <property type="molecule type" value="Genomic_DNA"/>
</dbReference>
<dbReference type="InterPro" id="IPR058240">
    <property type="entry name" value="rSAM_sf"/>
</dbReference>
<dbReference type="GO" id="GO:0051539">
    <property type="term" value="F:4 iron, 4 sulfur cluster binding"/>
    <property type="evidence" value="ECO:0007669"/>
    <property type="project" value="UniProtKB-KW"/>
</dbReference>
<evidence type="ECO:0000256" key="6">
    <source>
        <dbReference type="PIRSR" id="PIRSR004762-2"/>
    </source>
</evidence>
<protein>
    <recommendedName>
        <fullName evidence="7">Radical SAM core domain-containing protein</fullName>
    </recommendedName>
</protein>
<evidence type="ECO:0000256" key="4">
    <source>
        <dbReference type="ARBA" id="ARBA00023014"/>
    </source>
</evidence>
<dbReference type="InterPro" id="IPR006638">
    <property type="entry name" value="Elp3/MiaA/NifB-like_rSAM"/>
</dbReference>
<dbReference type="GO" id="GO:0016740">
    <property type="term" value="F:transferase activity"/>
    <property type="evidence" value="ECO:0007669"/>
    <property type="project" value="TreeGrafter"/>
</dbReference>
<dbReference type="RefSeq" id="WP_163052071.1">
    <property type="nucleotide sequence ID" value="NZ_AP019695.1"/>
</dbReference>
<dbReference type="SFLD" id="SFLDG01280">
    <property type="entry name" value="HydE/PylB-like"/>
    <property type="match status" value="1"/>
</dbReference>
<evidence type="ECO:0000256" key="3">
    <source>
        <dbReference type="ARBA" id="ARBA00023004"/>
    </source>
</evidence>
<dbReference type="SUPFAM" id="SSF102114">
    <property type="entry name" value="Radical SAM enzymes"/>
    <property type="match status" value="1"/>
</dbReference>
<feature type="binding site" evidence="5">
    <location>
        <position position="73"/>
    </location>
    <ligand>
        <name>[4Fe-4S] cluster</name>
        <dbReference type="ChEBI" id="CHEBI:49883"/>
        <note>4Fe-4S-S-AdoMet</note>
    </ligand>
</feature>
<name>A0A6N4TK31_9FIRM</name>
<evidence type="ECO:0000256" key="1">
    <source>
        <dbReference type="ARBA" id="ARBA00022691"/>
    </source>
</evidence>
<feature type="binding site" evidence="6">
    <location>
        <position position="72"/>
    </location>
    <ligand>
        <name>S-adenosyl-L-methionine</name>
        <dbReference type="ChEBI" id="CHEBI:59789"/>
    </ligand>
</feature>
<dbReference type="AlphaFoldDB" id="A0A6N4TK31"/>
<organism evidence="8 9">
    <name type="scientific">Amedibacterium intestinale</name>
    <dbReference type="NCBI Taxonomy" id="2583452"/>
    <lineage>
        <taxon>Bacteria</taxon>
        <taxon>Bacillati</taxon>
        <taxon>Bacillota</taxon>
        <taxon>Erysipelotrichia</taxon>
        <taxon>Erysipelotrichales</taxon>
        <taxon>Erysipelotrichaceae</taxon>
        <taxon>Amedibacterium</taxon>
    </lineage>
</organism>
<keyword evidence="2" id="KW-0479">Metal-binding</keyword>
<dbReference type="SFLD" id="SFLDG01060">
    <property type="entry name" value="BATS_domain_containing"/>
    <property type="match status" value="1"/>
</dbReference>
<dbReference type="PROSITE" id="PS51918">
    <property type="entry name" value="RADICAL_SAM"/>
    <property type="match status" value="1"/>
</dbReference>
<evidence type="ECO:0000313" key="8">
    <source>
        <dbReference type="EMBL" id="BBK22834.1"/>
    </source>
</evidence>
<dbReference type="InterPro" id="IPR013785">
    <property type="entry name" value="Aldolase_TIM"/>
</dbReference>
<dbReference type="Proteomes" id="UP000464754">
    <property type="component" value="Chromosome"/>
</dbReference>
<reference evidence="9" key="1">
    <citation type="submission" date="2019-05" db="EMBL/GenBank/DDBJ databases">
        <title>Complete genome sequencing of Absiella argi strain JCM 30884.</title>
        <authorList>
            <person name="Sakamoto M."/>
            <person name="Murakami T."/>
            <person name="Mori H."/>
        </authorList>
    </citation>
    <scope>NUCLEOTIDE SEQUENCE [LARGE SCALE GENOMIC DNA]</scope>
    <source>
        <strain evidence="9">JCM 30884</strain>
    </source>
</reference>
<feature type="domain" description="Radical SAM core" evidence="7">
    <location>
        <begin position="52"/>
        <end position="273"/>
    </location>
</feature>
<feature type="binding site" evidence="6">
    <location>
        <position position="164"/>
    </location>
    <ligand>
        <name>S-adenosyl-L-methionine</name>
        <dbReference type="ChEBI" id="CHEBI:59789"/>
    </ligand>
</feature>
<keyword evidence="5" id="KW-0004">4Fe-4S</keyword>
<dbReference type="CDD" id="cd01335">
    <property type="entry name" value="Radical_SAM"/>
    <property type="match status" value="1"/>
</dbReference>
<dbReference type="PIRSF" id="PIRSF004762">
    <property type="entry name" value="CHP00423"/>
    <property type="match status" value="1"/>
</dbReference>